<organism evidence="1 2">
    <name type="scientific">Halonotius terrestris</name>
    <dbReference type="NCBI Taxonomy" id="2487750"/>
    <lineage>
        <taxon>Archaea</taxon>
        <taxon>Methanobacteriati</taxon>
        <taxon>Methanobacteriota</taxon>
        <taxon>Stenosarchaea group</taxon>
        <taxon>Halobacteria</taxon>
        <taxon>Halobacteriales</taxon>
        <taxon>Haloferacaceae</taxon>
        <taxon>Halonotius</taxon>
    </lineage>
</organism>
<keyword evidence="2" id="KW-1185">Reference proteome</keyword>
<dbReference type="Proteomes" id="UP000705823">
    <property type="component" value="Unassembled WGS sequence"/>
</dbReference>
<protein>
    <submittedName>
        <fullName evidence="1">Uncharacterized protein</fullName>
    </submittedName>
</protein>
<accession>A0A8J8PA85</accession>
<reference evidence="1" key="1">
    <citation type="submission" date="2019-02" db="EMBL/GenBank/DDBJ databases">
        <title>Halonotius sp. a new haloarchaeum isolated from saline soil.</title>
        <authorList>
            <person name="Duran-Viseras A."/>
            <person name="Sanchez-Porro C."/>
            <person name="Ventosa A."/>
        </authorList>
    </citation>
    <scope>NUCLEOTIDE SEQUENCE</scope>
    <source>
        <strain evidence="1">F15B</strain>
    </source>
</reference>
<gene>
    <name evidence="1" type="ORF">EGH24_12265</name>
</gene>
<name>A0A8J8PA85_9EURY</name>
<proteinExistence type="predicted"/>
<comment type="caution">
    <text evidence="1">The sequence shown here is derived from an EMBL/GenBank/DDBJ whole genome shotgun (WGS) entry which is preliminary data.</text>
</comment>
<dbReference type="AlphaFoldDB" id="A0A8J8PA85"/>
<sequence>MVDGGRNLEKEIIDSFFEEVRRDDSIPDDVAAELERLENQDDLTDSSKVIRVAEEVLSDVHSED</sequence>
<dbReference type="EMBL" id="RKLU01000006">
    <property type="protein sequence ID" value="TQQ79161.1"/>
    <property type="molecule type" value="Genomic_DNA"/>
</dbReference>
<dbReference type="OrthoDB" id="382511at2157"/>
<evidence type="ECO:0000313" key="2">
    <source>
        <dbReference type="Proteomes" id="UP000705823"/>
    </source>
</evidence>
<evidence type="ECO:0000313" key="1">
    <source>
        <dbReference type="EMBL" id="TQQ79161.1"/>
    </source>
</evidence>
<dbReference type="RefSeq" id="WP_142980430.1">
    <property type="nucleotide sequence ID" value="NZ_RKLU01000006.1"/>
</dbReference>